<evidence type="ECO:0000256" key="1">
    <source>
        <dbReference type="SAM" id="MobiDB-lite"/>
    </source>
</evidence>
<dbReference type="EMBL" id="JAMKFB020000008">
    <property type="protein sequence ID" value="KAL0186253.1"/>
    <property type="molecule type" value="Genomic_DNA"/>
</dbReference>
<keyword evidence="3" id="KW-1185">Reference proteome</keyword>
<reference evidence="2 3" key="1">
    <citation type="submission" date="2024-05" db="EMBL/GenBank/DDBJ databases">
        <title>Genome sequencing and assembly of Indian major carp, Cirrhinus mrigala (Hamilton, 1822).</title>
        <authorList>
            <person name="Mohindra V."/>
            <person name="Chowdhury L.M."/>
            <person name="Lal K."/>
            <person name="Jena J.K."/>
        </authorList>
    </citation>
    <scope>NUCLEOTIDE SEQUENCE [LARGE SCALE GENOMIC DNA]</scope>
    <source>
        <strain evidence="2">CM1030</strain>
        <tissue evidence="2">Blood</tissue>
    </source>
</reference>
<evidence type="ECO:0000313" key="2">
    <source>
        <dbReference type="EMBL" id="KAL0186253.1"/>
    </source>
</evidence>
<name>A0ABD0QJM6_CIRMR</name>
<proteinExistence type="predicted"/>
<accession>A0ABD0QJM6</accession>
<dbReference type="Proteomes" id="UP001529510">
    <property type="component" value="Unassembled WGS sequence"/>
</dbReference>
<feature type="region of interest" description="Disordered" evidence="1">
    <location>
        <begin position="58"/>
        <end position="81"/>
    </location>
</feature>
<dbReference type="AlphaFoldDB" id="A0ABD0QJM6"/>
<sequence>MMSVQVCELATTPATREKAVATDITEGSTTHSNMAEEVFDRDLIDLWPDIPPLLPPSSKWTETVMPDLSPERAPRPELSPEEANKYLPSHLLCCRLAAPPWLLAPSSPPWPGSALAPLGFLIPPAPPWSFVAPAPLRSHLFHLGPPEPPCHPGSLARHLHLGLPCHLLLCRHPSSFMAPPSVDSTVGRHHACGLGSTWILLLQVPPVSVWSALVPPVISLALFVVLLPDARSLPEPRPKIPSMPPSVVIVVYGTRTHLPGGGR</sequence>
<comment type="caution">
    <text evidence="2">The sequence shown here is derived from an EMBL/GenBank/DDBJ whole genome shotgun (WGS) entry which is preliminary data.</text>
</comment>
<organism evidence="2 3">
    <name type="scientific">Cirrhinus mrigala</name>
    <name type="common">Mrigala</name>
    <dbReference type="NCBI Taxonomy" id="683832"/>
    <lineage>
        <taxon>Eukaryota</taxon>
        <taxon>Metazoa</taxon>
        <taxon>Chordata</taxon>
        <taxon>Craniata</taxon>
        <taxon>Vertebrata</taxon>
        <taxon>Euteleostomi</taxon>
        <taxon>Actinopterygii</taxon>
        <taxon>Neopterygii</taxon>
        <taxon>Teleostei</taxon>
        <taxon>Ostariophysi</taxon>
        <taxon>Cypriniformes</taxon>
        <taxon>Cyprinidae</taxon>
        <taxon>Labeoninae</taxon>
        <taxon>Labeonini</taxon>
        <taxon>Cirrhinus</taxon>
    </lineage>
</organism>
<gene>
    <name evidence="2" type="ORF">M9458_017923</name>
</gene>
<protein>
    <submittedName>
        <fullName evidence="2">Uncharacterized protein</fullName>
    </submittedName>
</protein>
<evidence type="ECO:0000313" key="3">
    <source>
        <dbReference type="Proteomes" id="UP001529510"/>
    </source>
</evidence>